<organism evidence="2 3">
    <name type="scientific">Paenibacillus thailandensis</name>
    <dbReference type="NCBI Taxonomy" id="393250"/>
    <lineage>
        <taxon>Bacteria</taxon>
        <taxon>Bacillati</taxon>
        <taxon>Bacillota</taxon>
        <taxon>Bacilli</taxon>
        <taxon>Bacillales</taxon>
        <taxon>Paenibacillaceae</taxon>
        <taxon>Paenibacillus</taxon>
    </lineage>
</organism>
<dbReference type="InterPro" id="IPR010390">
    <property type="entry name" value="ABC-2_transporter-like"/>
</dbReference>
<keyword evidence="3" id="KW-1185">Reference proteome</keyword>
<protein>
    <submittedName>
        <fullName evidence="2">ABC transporter permease</fullName>
    </submittedName>
</protein>
<feature type="transmembrane region" description="Helical" evidence="1">
    <location>
        <begin position="61"/>
        <end position="80"/>
    </location>
</feature>
<keyword evidence="1" id="KW-0472">Membrane</keyword>
<keyword evidence="1" id="KW-1133">Transmembrane helix</keyword>
<evidence type="ECO:0000313" key="3">
    <source>
        <dbReference type="Proteomes" id="UP001597493"/>
    </source>
</evidence>
<feature type="transmembrane region" description="Helical" evidence="1">
    <location>
        <begin position="144"/>
        <end position="173"/>
    </location>
</feature>
<dbReference type="Proteomes" id="UP001597493">
    <property type="component" value="Unassembled WGS sequence"/>
</dbReference>
<feature type="transmembrane region" description="Helical" evidence="1">
    <location>
        <begin position="24"/>
        <end position="46"/>
    </location>
</feature>
<gene>
    <name evidence="2" type="ORF">ACFSW5_20720</name>
</gene>
<name>A0ABW5R2G7_9BACL</name>
<dbReference type="PANTHER" id="PTHR36833:SF1">
    <property type="entry name" value="INTEGRAL MEMBRANE TRANSPORT PROTEIN"/>
    <property type="match status" value="1"/>
</dbReference>
<dbReference type="EMBL" id="JBHUMY010000032">
    <property type="protein sequence ID" value="MFD2662685.1"/>
    <property type="molecule type" value="Genomic_DNA"/>
</dbReference>
<dbReference type="PANTHER" id="PTHR36833">
    <property type="entry name" value="SLR0610 PROTEIN-RELATED"/>
    <property type="match status" value="1"/>
</dbReference>
<reference evidence="3" key="1">
    <citation type="journal article" date="2019" name="Int. J. Syst. Evol. Microbiol.">
        <title>The Global Catalogue of Microorganisms (GCM) 10K type strain sequencing project: providing services to taxonomists for standard genome sequencing and annotation.</title>
        <authorList>
            <consortium name="The Broad Institute Genomics Platform"/>
            <consortium name="The Broad Institute Genome Sequencing Center for Infectious Disease"/>
            <person name="Wu L."/>
            <person name="Ma J."/>
        </authorList>
    </citation>
    <scope>NUCLEOTIDE SEQUENCE [LARGE SCALE GENOMIC DNA]</scope>
    <source>
        <strain evidence="3">TISTR 1827</strain>
    </source>
</reference>
<sequence length="264" mass="30055">MTWGLFFKLITLLTKEKMIYRADFILAAFAQIISYAGDYLVIWLFIRKFNAIAGWTWPEIALLYSIGLFTYALGASFSFVQMRGLEEQVKSGTFDSLLIKPVNPYLYLVCRGFNLGYLAHIVISCTVLLWAVSSLDLEWTWARVFYLIAAIIGGAMIQAGFMSIIGSTSFVWVRTGFLFTLFFRIKEFISYPLPVFGTLIQIVLTFVIPFAFINFYPVAFLLSHETPLLPAWTMWLVPAVGPFCYWAGYRIWMLGVNKYQGAGG</sequence>
<dbReference type="RefSeq" id="WP_379277371.1">
    <property type="nucleotide sequence ID" value="NZ_JBHUGT010000042.1"/>
</dbReference>
<keyword evidence="1" id="KW-0812">Transmembrane</keyword>
<evidence type="ECO:0000256" key="1">
    <source>
        <dbReference type="SAM" id="Phobius"/>
    </source>
</evidence>
<feature type="transmembrane region" description="Helical" evidence="1">
    <location>
        <begin position="115"/>
        <end position="132"/>
    </location>
</feature>
<accession>A0ABW5R2G7</accession>
<feature type="transmembrane region" description="Helical" evidence="1">
    <location>
        <begin position="228"/>
        <end position="248"/>
    </location>
</feature>
<comment type="caution">
    <text evidence="2">The sequence shown here is derived from an EMBL/GenBank/DDBJ whole genome shotgun (WGS) entry which is preliminary data.</text>
</comment>
<evidence type="ECO:0000313" key="2">
    <source>
        <dbReference type="EMBL" id="MFD2662685.1"/>
    </source>
</evidence>
<proteinExistence type="predicted"/>
<feature type="transmembrane region" description="Helical" evidence="1">
    <location>
        <begin position="193"/>
        <end position="216"/>
    </location>
</feature>
<dbReference type="Pfam" id="PF06182">
    <property type="entry name" value="ABC2_membrane_6"/>
    <property type="match status" value="1"/>
</dbReference>